<feature type="domain" description="ABC transporter" evidence="5">
    <location>
        <begin position="12"/>
        <end position="243"/>
    </location>
</feature>
<dbReference type="InterPro" id="IPR003593">
    <property type="entry name" value="AAA+_ATPase"/>
</dbReference>
<evidence type="ECO:0000256" key="1">
    <source>
        <dbReference type="ARBA" id="ARBA00022448"/>
    </source>
</evidence>
<dbReference type="EMBL" id="CP022983">
    <property type="protein sequence ID" value="ASV69845.1"/>
    <property type="molecule type" value="Genomic_DNA"/>
</dbReference>
<keyword evidence="2" id="KW-0547">Nucleotide-binding</keyword>
<dbReference type="SMART" id="SM00382">
    <property type="entry name" value="AAA"/>
    <property type="match status" value="1"/>
</dbReference>
<dbReference type="PANTHER" id="PTHR42788">
    <property type="entry name" value="TAURINE IMPORT ATP-BINDING PROTEIN-RELATED"/>
    <property type="match status" value="1"/>
</dbReference>
<dbReference type="Proteomes" id="UP000215137">
    <property type="component" value="Chromosome"/>
</dbReference>
<reference evidence="6 7" key="1">
    <citation type="submission" date="2017-08" db="EMBL/GenBank/DDBJ databases">
        <title>Complete Genome Sequence of Bacillus kochii Oregon-R-modENCODE STRAIN BDGP4, isolated from Drosophila melanogaster gut.</title>
        <authorList>
            <person name="Wan K.H."/>
            <person name="Yu C."/>
            <person name="Park S."/>
            <person name="Hammonds A.S."/>
            <person name="Booth B.W."/>
            <person name="Celniker S.E."/>
        </authorList>
    </citation>
    <scope>NUCLEOTIDE SEQUENCE [LARGE SCALE GENOMIC DNA]</scope>
    <source>
        <strain evidence="6 7">BDGP4</strain>
    </source>
</reference>
<organism evidence="6 7">
    <name type="scientific">Cytobacillus kochii</name>
    <dbReference type="NCBI Taxonomy" id="859143"/>
    <lineage>
        <taxon>Bacteria</taxon>
        <taxon>Bacillati</taxon>
        <taxon>Bacillota</taxon>
        <taxon>Bacilli</taxon>
        <taxon>Bacillales</taxon>
        <taxon>Bacillaceae</taxon>
        <taxon>Cytobacillus</taxon>
    </lineage>
</organism>
<evidence type="ECO:0000313" key="6">
    <source>
        <dbReference type="EMBL" id="ASV69845.1"/>
    </source>
</evidence>
<dbReference type="OrthoDB" id="9802264at2"/>
<sequence>MKDTQSIPKLQSQFLDVTYMNHKTGQEVTALKNINLAIQEGEFICIVGPSGCGKTTFLNTVIGFIEPSNGSILLDNKKIVGPGKDRSMVFQSPSLLPWRNVMDNVLYGVELQKRLSPDTRELAKTYIEMVGLKGFESHYPHELSGGMQQRVNLARALTVEPSLLLLDEPFSALDAQTREFMQQELVRIWSETKKTSIFITHQIDEAVFLADRVFVFGARPGHLVEDISIDLVRPRELKIKREPHFLQYVDRIWQLIENESAKQGFA</sequence>
<dbReference type="AlphaFoldDB" id="A0A248TNY4"/>
<dbReference type="InterPro" id="IPR050166">
    <property type="entry name" value="ABC_transporter_ATP-bind"/>
</dbReference>
<evidence type="ECO:0000259" key="5">
    <source>
        <dbReference type="PROSITE" id="PS50893"/>
    </source>
</evidence>
<dbReference type="InterPro" id="IPR017871">
    <property type="entry name" value="ABC_transporter-like_CS"/>
</dbReference>
<proteinExistence type="predicted"/>
<evidence type="ECO:0000256" key="2">
    <source>
        <dbReference type="ARBA" id="ARBA00022741"/>
    </source>
</evidence>
<dbReference type="InterPro" id="IPR003439">
    <property type="entry name" value="ABC_transporter-like_ATP-bd"/>
</dbReference>
<keyword evidence="7" id="KW-1185">Reference proteome</keyword>
<keyword evidence="4" id="KW-1278">Translocase</keyword>
<dbReference type="PANTHER" id="PTHR42788:SF13">
    <property type="entry name" value="ALIPHATIC SULFONATES IMPORT ATP-BINDING PROTEIN SSUB"/>
    <property type="match status" value="1"/>
</dbReference>
<dbReference type="GO" id="GO:0005524">
    <property type="term" value="F:ATP binding"/>
    <property type="evidence" value="ECO:0007669"/>
    <property type="project" value="UniProtKB-KW"/>
</dbReference>
<dbReference type="RefSeq" id="WP_095373409.1">
    <property type="nucleotide sequence ID" value="NZ_CP022983.1"/>
</dbReference>
<dbReference type="PROSITE" id="PS50893">
    <property type="entry name" value="ABC_TRANSPORTER_2"/>
    <property type="match status" value="1"/>
</dbReference>
<evidence type="ECO:0000256" key="4">
    <source>
        <dbReference type="ARBA" id="ARBA00022967"/>
    </source>
</evidence>
<dbReference type="PROSITE" id="PS00211">
    <property type="entry name" value="ABC_TRANSPORTER_1"/>
    <property type="match status" value="1"/>
</dbReference>
<dbReference type="KEGG" id="bko:CKF48_22555"/>
<dbReference type="InterPro" id="IPR027417">
    <property type="entry name" value="P-loop_NTPase"/>
</dbReference>
<dbReference type="GO" id="GO:0016887">
    <property type="term" value="F:ATP hydrolysis activity"/>
    <property type="evidence" value="ECO:0007669"/>
    <property type="project" value="InterPro"/>
</dbReference>
<dbReference type="CDD" id="cd03293">
    <property type="entry name" value="ABC_NrtD_SsuB_transporters"/>
    <property type="match status" value="1"/>
</dbReference>
<gene>
    <name evidence="6" type="ORF">CKF48_22555</name>
</gene>
<dbReference type="Gene3D" id="3.40.50.300">
    <property type="entry name" value="P-loop containing nucleotide triphosphate hydrolases"/>
    <property type="match status" value="1"/>
</dbReference>
<accession>A0A248TNY4</accession>
<keyword evidence="1" id="KW-0813">Transport</keyword>
<protein>
    <submittedName>
        <fullName evidence="6">Sulfonate ABC transporter ATP-binding protein</fullName>
    </submittedName>
</protein>
<evidence type="ECO:0000256" key="3">
    <source>
        <dbReference type="ARBA" id="ARBA00022840"/>
    </source>
</evidence>
<dbReference type="SUPFAM" id="SSF52540">
    <property type="entry name" value="P-loop containing nucleoside triphosphate hydrolases"/>
    <property type="match status" value="1"/>
</dbReference>
<dbReference type="Pfam" id="PF00005">
    <property type="entry name" value="ABC_tran"/>
    <property type="match status" value="1"/>
</dbReference>
<name>A0A248TNY4_9BACI</name>
<keyword evidence="3 6" id="KW-0067">ATP-binding</keyword>
<evidence type="ECO:0000313" key="7">
    <source>
        <dbReference type="Proteomes" id="UP000215137"/>
    </source>
</evidence>